<dbReference type="InterPro" id="IPR026523">
    <property type="entry name" value="PNMA"/>
</dbReference>
<dbReference type="GeneID" id="116219575"/>
<dbReference type="OrthoDB" id="115435at2759"/>
<dbReference type="AlphaFoldDB" id="A0A6P8F714"/>
<dbReference type="CDD" id="cd00590">
    <property type="entry name" value="RRM_SF"/>
    <property type="match status" value="1"/>
</dbReference>
<name>A0A6P8F714_CLUHA</name>
<dbReference type="Gene3D" id="1.10.340.70">
    <property type="match status" value="1"/>
</dbReference>
<protein>
    <recommendedName>
        <fullName evidence="1">Gypsy retrotransposon integrase-like protein 1</fullName>
    </recommendedName>
</protein>
<evidence type="ECO:0000313" key="4">
    <source>
        <dbReference type="Proteomes" id="UP000515152"/>
    </source>
</evidence>
<dbReference type="SUPFAM" id="SSF54928">
    <property type="entry name" value="RNA-binding domain, RBD"/>
    <property type="match status" value="1"/>
</dbReference>
<sequence>MDVIRSENIKVPNALLVSGLSHSEADDYIFEFLRTYGTVSRVLQIDSPDPVFLNTAVVEYDSGAAIEKLKYELPFSKMSPSEPSVIHHIKLLSTLFTTSLGSSLTSSYITELKNVAKLGGIDFEALLQEELARIRVSTKSESSTQDVSLGKSPSCHLNRADVSIRIDEDEDVIQGTCPFPKGNTQSPLPRILTCSVPTSATAIRLPVDQLSTPDVQRLVVEHIVKGDDVSSRHRSLKLRSFSGKSPVPAMEVDYETWRSHIDFYLKDSSFPDLQVVRKIVESLLSPAATMVKHLGPQASSACYLSLLDSAYAAVGDGDELFAKFLSTNQNAGEKPSAYLHRLQISLSAVVKRGGLPASQMDRQLLKQFCRGCWNNSLITNLQLERKLDNPPSLSEFIASATDRGRQTSRKMSLIKHQRDDPIIGRVIQALEAGCSVSGDSDTHSHDLKLMIKEWKRYVMRDGILYRKRQCDDHLVYQLVLPEALRTSVLKCLHDDMGHMGIDRTLDLVSGKCEQVLTIERLPVDIAFNLPVREAKSQSHSQYAQSLKSRLQESFKTATANAQKLADRNKQRFDRRVRESKLEVGDQVLVRNLRLRNKHKLADKWESVAYRVLEKMGNLPVYKVQSVNGDSPTRTLHRDLLLPCGYLFEENDEPAEPKPIRRPRTRANLSRDPDEGLDEDF</sequence>
<evidence type="ECO:0000256" key="1">
    <source>
        <dbReference type="ARBA" id="ARBA00039658"/>
    </source>
</evidence>
<evidence type="ECO:0000256" key="2">
    <source>
        <dbReference type="SAM" id="MobiDB-lite"/>
    </source>
</evidence>
<keyword evidence="4" id="KW-1185">Reference proteome</keyword>
<feature type="region of interest" description="Disordered" evidence="2">
    <location>
        <begin position="649"/>
        <end position="680"/>
    </location>
</feature>
<dbReference type="InterPro" id="IPR035979">
    <property type="entry name" value="RBD_domain_sf"/>
</dbReference>
<gene>
    <name evidence="5" type="primary">LOC116219575</name>
</gene>
<reference evidence="5" key="1">
    <citation type="submission" date="2025-08" db="UniProtKB">
        <authorList>
            <consortium name="RefSeq"/>
        </authorList>
    </citation>
    <scope>IDENTIFICATION</scope>
</reference>
<dbReference type="GO" id="GO:0003676">
    <property type="term" value="F:nucleic acid binding"/>
    <property type="evidence" value="ECO:0007669"/>
    <property type="project" value="InterPro"/>
</dbReference>
<dbReference type="PANTHER" id="PTHR23095">
    <property type="entry name" value="PARANEOPLASTIC ANTIGEN"/>
    <property type="match status" value="1"/>
</dbReference>
<dbReference type="FunFam" id="1.10.340.70:FF:000001">
    <property type="entry name" value="Retrovirus-related Pol polyprotein from transposon gypsy-like Protein"/>
    <property type="match status" value="1"/>
</dbReference>
<dbReference type="KEGG" id="char:116219575"/>
<feature type="domain" description="Paraneoplastic antigen Ma-like C-terminal" evidence="3">
    <location>
        <begin position="241"/>
        <end position="395"/>
    </location>
</feature>
<evidence type="ECO:0000259" key="3">
    <source>
        <dbReference type="Pfam" id="PF14893"/>
    </source>
</evidence>
<dbReference type="RefSeq" id="XP_031418927.1">
    <property type="nucleotide sequence ID" value="XM_031563067.2"/>
</dbReference>
<dbReference type="InterPro" id="IPR048270">
    <property type="entry name" value="PNMA_C"/>
</dbReference>
<dbReference type="Proteomes" id="UP000515152">
    <property type="component" value="Chromosome 25"/>
</dbReference>
<organism evidence="4 5">
    <name type="scientific">Clupea harengus</name>
    <name type="common">Atlantic herring</name>
    <dbReference type="NCBI Taxonomy" id="7950"/>
    <lineage>
        <taxon>Eukaryota</taxon>
        <taxon>Metazoa</taxon>
        <taxon>Chordata</taxon>
        <taxon>Craniata</taxon>
        <taxon>Vertebrata</taxon>
        <taxon>Euteleostomi</taxon>
        <taxon>Actinopterygii</taxon>
        <taxon>Neopterygii</taxon>
        <taxon>Teleostei</taxon>
        <taxon>Clupei</taxon>
        <taxon>Clupeiformes</taxon>
        <taxon>Clupeoidei</taxon>
        <taxon>Clupeidae</taxon>
        <taxon>Clupea</taxon>
    </lineage>
</organism>
<accession>A0A6P8F714</accession>
<dbReference type="Pfam" id="PF14893">
    <property type="entry name" value="PNMA"/>
    <property type="match status" value="1"/>
</dbReference>
<evidence type="ECO:0000313" key="5">
    <source>
        <dbReference type="RefSeq" id="XP_031418927.1"/>
    </source>
</evidence>
<dbReference type="PANTHER" id="PTHR23095:SF53">
    <property type="entry name" value="ZINC FINGER CCHC DOMAIN-CONTAINING PROTEIN 12-LIKE"/>
    <property type="match status" value="1"/>
</dbReference>
<proteinExistence type="predicted"/>